<dbReference type="AlphaFoldDB" id="A0A392VTK0"/>
<evidence type="ECO:0000313" key="1">
    <source>
        <dbReference type="EMBL" id="MCI91586.1"/>
    </source>
</evidence>
<evidence type="ECO:0000313" key="2">
    <source>
        <dbReference type="Proteomes" id="UP000265520"/>
    </source>
</evidence>
<protein>
    <submittedName>
        <fullName evidence="1">Uncharacterized protein</fullName>
    </submittedName>
</protein>
<dbReference type="Proteomes" id="UP000265520">
    <property type="component" value="Unassembled WGS sequence"/>
</dbReference>
<name>A0A392VTK0_9FABA</name>
<comment type="caution">
    <text evidence="1">The sequence shown here is derived from an EMBL/GenBank/DDBJ whole genome shotgun (WGS) entry which is preliminary data.</text>
</comment>
<keyword evidence="2" id="KW-1185">Reference proteome</keyword>
<organism evidence="1 2">
    <name type="scientific">Trifolium medium</name>
    <dbReference type="NCBI Taxonomy" id="97028"/>
    <lineage>
        <taxon>Eukaryota</taxon>
        <taxon>Viridiplantae</taxon>
        <taxon>Streptophyta</taxon>
        <taxon>Embryophyta</taxon>
        <taxon>Tracheophyta</taxon>
        <taxon>Spermatophyta</taxon>
        <taxon>Magnoliopsida</taxon>
        <taxon>eudicotyledons</taxon>
        <taxon>Gunneridae</taxon>
        <taxon>Pentapetalae</taxon>
        <taxon>rosids</taxon>
        <taxon>fabids</taxon>
        <taxon>Fabales</taxon>
        <taxon>Fabaceae</taxon>
        <taxon>Papilionoideae</taxon>
        <taxon>50 kb inversion clade</taxon>
        <taxon>NPAAA clade</taxon>
        <taxon>Hologalegina</taxon>
        <taxon>IRL clade</taxon>
        <taxon>Trifolieae</taxon>
        <taxon>Trifolium</taxon>
    </lineage>
</organism>
<reference evidence="1 2" key="1">
    <citation type="journal article" date="2018" name="Front. Plant Sci.">
        <title>Red Clover (Trifolium pratense) and Zigzag Clover (T. medium) - A Picture of Genomic Similarities and Differences.</title>
        <authorList>
            <person name="Dluhosova J."/>
            <person name="Istvanek J."/>
            <person name="Nedelnik J."/>
            <person name="Repkova J."/>
        </authorList>
    </citation>
    <scope>NUCLEOTIDE SEQUENCE [LARGE SCALE GENOMIC DNA]</scope>
    <source>
        <strain evidence="2">cv. 10/8</strain>
        <tissue evidence="1">Leaf</tissue>
    </source>
</reference>
<sequence>PANNVYHSVKLDPTHGFIWESEEVDDGPYEEEGKIRPTGWDINEHYYD</sequence>
<feature type="non-terminal residue" evidence="1">
    <location>
        <position position="1"/>
    </location>
</feature>
<accession>A0A392VTK0</accession>
<dbReference type="EMBL" id="LXQA011276120">
    <property type="protein sequence ID" value="MCI91586.1"/>
    <property type="molecule type" value="Genomic_DNA"/>
</dbReference>
<proteinExistence type="predicted"/>